<evidence type="ECO:0000313" key="4">
    <source>
        <dbReference type="Proteomes" id="UP000036834"/>
    </source>
</evidence>
<dbReference type="InterPro" id="IPR012338">
    <property type="entry name" value="Beta-lactam/transpept-like"/>
</dbReference>
<name>A0A0K9YQS6_9BACL</name>
<dbReference type="PANTHER" id="PTHR46825">
    <property type="entry name" value="D-ALANYL-D-ALANINE-CARBOXYPEPTIDASE/ENDOPEPTIDASE AMPH"/>
    <property type="match status" value="1"/>
</dbReference>
<evidence type="ECO:0000313" key="2">
    <source>
        <dbReference type="EMBL" id="GED66761.1"/>
    </source>
</evidence>
<sequence>MTITKWSAFESLVERRMEEEKIPGIAIAVAQYGNVLYERGFGYADLHTKEPINPDTVFGCASVTKSFTVMSMLKLAEEGRLKLDDPVHLHLPEFELCGLKASDSVTIQHLMSHTTGLPPLPRRTEINRLNDHLMYIAGEEYELLGEPGEYFSYCNDAFLLQGAIIERLTNRLYRRFVTEKILAPLGMHRSTFSLEEIAKMDNVSVPYMKNGQTGELEAVPWPHLGNYEVGGGLRSTVKDLLRYGSVFVGGDTEQHVVGKQWLEMMWQPVHQVGRNLFYGLALDVVPDYAGVTLVSHGGSLQGVSSHFGLVPEKGLVVAVLINATSMPAEAIWRAAVNTTLGLPLEHDVSEEPHYEATLEELQKLAGTYQSREGGSISISIEQGTPILTFADESYVLRASDSDTLVIVKNENPMRFFFKDDELAWAVFFGFRMWTRQK</sequence>
<keyword evidence="2" id="KW-0378">Hydrolase</keyword>
<dbReference type="AlphaFoldDB" id="A0A0K9YQS6"/>
<protein>
    <submittedName>
        <fullName evidence="2">Serine hydrolase</fullName>
    </submittedName>
</protein>
<reference evidence="4" key="1">
    <citation type="submission" date="2015-07" db="EMBL/GenBank/DDBJ databases">
        <title>Genome sequencing project for genomic taxonomy and phylogenomics of Bacillus-like bacteria.</title>
        <authorList>
            <person name="Liu B."/>
            <person name="Wang J."/>
            <person name="Zhu Y."/>
            <person name="Liu G."/>
            <person name="Chen Q."/>
            <person name="Chen Z."/>
            <person name="Lan J."/>
            <person name="Che J."/>
            <person name="Ge C."/>
            <person name="Shi H."/>
            <person name="Pan Z."/>
            <person name="Liu X."/>
        </authorList>
    </citation>
    <scope>NUCLEOTIDE SEQUENCE [LARGE SCALE GENOMIC DNA]</scope>
    <source>
        <strain evidence="4">DSM 9887</strain>
    </source>
</reference>
<organism evidence="3 4">
    <name type="scientific">Brevibacillus reuszeri</name>
    <dbReference type="NCBI Taxonomy" id="54915"/>
    <lineage>
        <taxon>Bacteria</taxon>
        <taxon>Bacillati</taxon>
        <taxon>Bacillota</taxon>
        <taxon>Bacilli</taxon>
        <taxon>Bacillales</taxon>
        <taxon>Paenibacillaceae</taxon>
        <taxon>Brevibacillus</taxon>
    </lineage>
</organism>
<dbReference type="Proteomes" id="UP000319578">
    <property type="component" value="Unassembled WGS sequence"/>
</dbReference>
<dbReference type="STRING" id="54915.ADS79_19400"/>
<dbReference type="RefSeq" id="WP_049740028.1">
    <property type="nucleotide sequence ID" value="NZ_BJON01000002.1"/>
</dbReference>
<dbReference type="OrthoDB" id="9803467at2"/>
<dbReference type="Gene3D" id="3.40.710.10">
    <property type="entry name" value="DD-peptidase/beta-lactamase superfamily"/>
    <property type="match status" value="1"/>
</dbReference>
<dbReference type="PANTHER" id="PTHR46825:SF9">
    <property type="entry name" value="BETA-LACTAMASE-RELATED DOMAIN-CONTAINING PROTEIN"/>
    <property type="match status" value="1"/>
</dbReference>
<dbReference type="EMBL" id="LGIQ01000009">
    <property type="protein sequence ID" value="KNB70992.1"/>
    <property type="molecule type" value="Genomic_DNA"/>
</dbReference>
<keyword evidence="5" id="KW-1185">Reference proteome</keyword>
<dbReference type="InterPro" id="IPR050491">
    <property type="entry name" value="AmpC-like"/>
</dbReference>
<dbReference type="Pfam" id="PF00144">
    <property type="entry name" value="Beta-lactamase"/>
    <property type="match status" value="1"/>
</dbReference>
<dbReference type="SUPFAM" id="SSF56601">
    <property type="entry name" value="beta-lactamase/transpeptidase-like"/>
    <property type="match status" value="1"/>
</dbReference>
<reference evidence="2 5" key="3">
    <citation type="submission" date="2019-06" db="EMBL/GenBank/DDBJ databases">
        <title>Whole genome shotgun sequence of Brevibacillus reuszeri NBRC 15719.</title>
        <authorList>
            <person name="Hosoyama A."/>
            <person name="Uohara A."/>
            <person name="Ohji S."/>
            <person name="Ichikawa N."/>
        </authorList>
    </citation>
    <scope>NUCLEOTIDE SEQUENCE [LARGE SCALE GENOMIC DNA]</scope>
    <source>
        <strain evidence="2 5">NBRC 15719</strain>
    </source>
</reference>
<accession>A0A0K9YQS6</accession>
<dbReference type="InterPro" id="IPR001466">
    <property type="entry name" value="Beta-lactam-related"/>
</dbReference>
<dbReference type="GO" id="GO:0016787">
    <property type="term" value="F:hydrolase activity"/>
    <property type="evidence" value="ECO:0007669"/>
    <property type="project" value="UniProtKB-KW"/>
</dbReference>
<dbReference type="Proteomes" id="UP000036834">
    <property type="component" value="Unassembled WGS sequence"/>
</dbReference>
<evidence type="ECO:0000313" key="3">
    <source>
        <dbReference type="EMBL" id="KNB70992.1"/>
    </source>
</evidence>
<comment type="caution">
    <text evidence="3">The sequence shown here is derived from an EMBL/GenBank/DDBJ whole genome shotgun (WGS) entry which is preliminary data.</text>
</comment>
<proteinExistence type="predicted"/>
<evidence type="ECO:0000313" key="5">
    <source>
        <dbReference type="Proteomes" id="UP000319578"/>
    </source>
</evidence>
<dbReference type="EMBL" id="BJON01000002">
    <property type="protein sequence ID" value="GED66761.1"/>
    <property type="molecule type" value="Genomic_DNA"/>
</dbReference>
<reference evidence="3" key="2">
    <citation type="submission" date="2015-07" db="EMBL/GenBank/DDBJ databases">
        <title>MeaNS - Measles Nucleotide Surveillance Program.</title>
        <authorList>
            <person name="Tran T."/>
            <person name="Druce J."/>
        </authorList>
    </citation>
    <scope>NUCLEOTIDE SEQUENCE</scope>
    <source>
        <strain evidence="3">DSM 9887</strain>
    </source>
</reference>
<evidence type="ECO:0000259" key="1">
    <source>
        <dbReference type="Pfam" id="PF00144"/>
    </source>
</evidence>
<gene>
    <name evidence="3" type="ORF">ADS79_19400</name>
    <name evidence="2" type="ORF">BRE01_04630</name>
</gene>
<dbReference type="PATRIC" id="fig|54915.3.peg.2986"/>
<feature type="domain" description="Beta-lactamase-related" evidence="1">
    <location>
        <begin position="9"/>
        <end position="330"/>
    </location>
</feature>